<organism evidence="8 9">
    <name type="scientific">Roseinatronobacter bogoriensis subsp. barguzinensis</name>
    <dbReference type="NCBI Taxonomy" id="441209"/>
    <lineage>
        <taxon>Bacteria</taxon>
        <taxon>Pseudomonadati</taxon>
        <taxon>Pseudomonadota</taxon>
        <taxon>Alphaproteobacteria</taxon>
        <taxon>Rhodobacterales</taxon>
        <taxon>Paracoccaceae</taxon>
        <taxon>Roseinatronobacter</taxon>
    </lineage>
</organism>
<name>A0A2K8K8E0_9RHOB</name>
<dbReference type="Pfam" id="PF03547">
    <property type="entry name" value="Mem_trans"/>
    <property type="match status" value="1"/>
</dbReference>
<gene>
    <name evidence="8" type="ORF">BG454_07625</name>
</gene>
<dbReference type="GO" id="GO:0055085">
    <property type="term" value="P:transmembrane transport"/>
    <property type="evidence" value="ECO:0007669"/>
    <property type="project" value="InterPro"/>
</dbReference>
<keyword evidence="9" id="KW-1185">Reference proteome</keyword>
<feature type="transmembrane region" description="Helical" evidence="7">
    <location>
        <begin position="224"/>
        <end position="246"/>
    </location>
</feature>
<reference evidence="8 9" key="1">
    <citation type="submission" date="2017-11" db="EMBL/GenBank/DDBJ databases">
        <title>Revised Sequence and Annotation of the Rhodobaca barguzinensis strain alga05 Genome.</title>
        <authorList>
            <person name="Kopejtka K."/>
            <person name="Tomasch J.M."/>
            <person name="Bunk B."/>
            <person name="Koblizek M."/>
        </authorList>
    </citation>
    <scope>NUCLEOTIDE SEQUENCE [LARGE SCALE GENOMIC DNA]</scope>
    <source>
        <strain evidence="9">alga05</strain>
    </source>
</reference>
<keyword evidence="6 7" id="KW-0472">Membrane</keyword>
<feature type="transmembrane region" description="Helical" evidence="7">
    <location>
        <begin position="199"/>
        <end position="217"/>
    </location>
</feature>
<feature type="transmembrane region" description="Helical" evidence="7">
    <location>
        <begin position="62"/>
        <end position="83"/>
    </location>
</feature>
<keyword evidence="3" id="KW-1003">Cell membrane</keyword>
<keyword evidence="4 7" id="KW-0812">Transmembrane</keyword>
<dbReference type="RefSeq" id="WP_071480265.1">
    <property type="nucleotide sequence ID" value="NZ_CP024899.1"/>
</dbReference>
<dbReference type="GO" id="GO:0016020">
    <property type="term" value="C:membrane"/>
    <property type="evidence" value="ECO:0007669"/>
    <property type="project" value="UniProtKB-SubCell"/>
</dbReference>
<feature type="transmembrane region" description="Helical" evidence="7">
    <location>
        <begin position="37"/>
        <end position="56"/>
    </location>
</feature>
<dbReference type="Proteomes" id="UP000228948">
    <property type="component" value="Chromosome"/>
</dbReference>
<evidence type="ECO:0000256" key="1">
    <source>
        <dbReference type="ARBA" id="ARBA00004141"/>
    </source>
</evidence>
<keyword evidence="5 7" id="KW-1133">Transmembrane helix</keyword>
<dbReference type="EMBL" id="CP024899">
    <property type="protein sequence ID" value="ATX65711.1"/>
    <property type="molecule type" value="Genomic_DNA"/>
</dbReference>
<feature type="transmembrane region" description="Helical" evidence="7">
    <location>
        <begin position="6"/>
        <end position="25"/>
    </location>
</feature>
<dbReference type="AlphaFoldDB" id="A0A2K8K8E0"/>
<feature type="transmembrane region" description="Helical" evidence="7">
    <location>
        <begin position="252"/>
        <end position="272"/>
    </location>
</feature>
<protein>
    <recommendedName>
        <fullName evidence="10">AEC family transporter</fullName>
    </recommendedName>
</protein>
<dbReference type="InterPro" id="IPR004776">
    <property type="entry name" value="Mem_transp_PIN-like"/>
</dbReference>
<evidence type="ECO:0000256" key="3">
    <source>
        <dbReference type="ARBA" id="ARBA00022475"/>
    </source>
</evidence>
<feature type="transmembrane region" description="Helical" evidence="7">
    <location>
        <begin position="168"/>
        <end position="187"/>
    </location>
</feature>
<evidence type="ECO:0000313" key="9">
    <source>
        <dbReference type="Proteomes" id="UP000228948"/>
    </source>
</evidence>
<evidence type="ECO:0008006" key="10">
    <source>
        <dbReference type="Google" id="ProtNLM"/>
    </source>
</evidence>
<accession>A0A2K8K8E0</accession>
<evidence type="ECO:0000256" key="6">
    <source>
        <dbReference type="ARBA" id="ARBA00023136"/>
    </source>
</evidence>
<evidence type="ECO:0000256" key="4">
    <source>
        <dbReference type="ARBA" id="ARBA00022692"/>
    </source>
</evidence>
<proteinExistence type="predicted"/>
<evidence type="ECO:0000313" key="8">
    <source>
        <dbReference type="EMBL" id="ATX65711.1"/>
    </source>
</evidence>
<dbReference type="PANTHER" id="PTHR36838:SF1">
    <property type="entry name" value="SLR1864 PROTEIN"/>
    <property type="match status" value="1"/>
</dbReference>
<comment type="subcellular location">
    <subcellularLocation>
        <location evidence="1">Membrane</location>
        <topology evidence="1">Multi-pass membrane protein</topology>
    </subcellularLocation>
</comment>
<sequence>MVLVQTLLPIFAVIGIGWLAVRSGYLDKGAVAPAGQIVMRIALPAMIFLALATTPTEQAFDVAFLLVYCAASLAVMGVCYGVAQLAFGMSKPEAAAIGLGVSMANSAFMGFPIGQAILGSEAAIRVFAHVLIVENLVILPLALFLLAVADRNAAHRPRVLRDMLRNPLMIALVAGGTVSAIGVGLPAPATAVLELLGRLSAPLALLVIGGMLASLPVSGRLRAVGLIVGGKLLLHPLLVGLGVVLVPGVSPAMALGGMLFAAMPMITIFPLLSARVGQGQLAAFGLLIATSASFFTLPVVIHYLGLA</sequence>
<dbReference type="STRING" id="441209.GCA_001870665_01302"/>
<feature type="transmembrane region" description="Helical" evidence="7">
    <location>
        <begin position="126"/>
        <end position="148"/>
    </location>
</feature>
<dbReference type="PANTHER" id="PTHR36838">
    <property type="entry name" value="AUXIN EFFLUX CARRIER FAMILY PROTEIN"/>
    <property type="match status" value="1"/>
</dbReference>
<evidence type="ECO:0000256" key="7">
    <source>
        <dbReference type="SAM" id="Phobius"/>
    </source>
</evidence>
<keyword evidence="2" id="KW-0813">Transport</keyword>
<evidence type="ECO:0000256" key="2">
    <source>
        <dbReference type="ARBA" id="ARBA00022448"/>
    </source>
</evidence>
<evidence type="ECO:0000256" key="5">
    <source>
        <dbReference type="ARBA" id="ARBA00022989"/>
    </source>
</evidence>
<dbReference type="KEGG" id="rbg:BG454_07625"/>
<dbReference type="OrthoDB" id="9810457at2"/>
<feature type="transmembrane region" description="Helical" evidence="7">
    <location>
        <begin position="284"/>
        <end position="304"/>
    </location>
</feature>